<evidence type="ECO:0000313" key="2">
    <source>
        <dbReference type="EMBL" id="TDS59631.1"/>
    </source>
</evidence>
<dbReference type="Proteomes" id="UP000295215">
    <property type="component" value="Unassembled WGS sequence"/>
</dbReference>
<organism evidence="2 3">
    <name type="scientific">Myroides indicus</name>
    <dbReference type="NCBI Taxonomy" id="1323422"/>
    <lineage>
        <taxon>Bacteria</taxon>
        <taxon>Pseudomonadati</taxon>
        <taxon>Bacteroidota</taxon>
        <taxon>Flavobacteriia</taxon>
        <taxon>Flavobacteriales</taxon>
        <taxon>Flavobacteriaceae</taxon>
        <taxon>Myroides</taxon>
    </lineage>
</organism>
<gene>
    <name evidence="2" type="ORF">C8P70_11079</name>
</gene>
<proteinExistence type="predicted"/>
<dbReference type="InterPro" id="IPR056112">
    <property type="entry name" value="DUF7695"/>
</dbReference>
<keyword evidence="3" id="KW-1185">Reference proteome</keyword>
<dbReference type="OrthoDB" id="2628539at2"/>
<evidence type="ECO:0000259" key="1">
    <source>
        <dbReference type="Pfam" id="PF24749"/>
    </source>
</evidence>
<evidence type="ECO:0000313" key="3">
    <source>
        <dbReference type="Proteomes" id="UP000295215"/>
    </source>
</evidence>
<accession>A0A4R7EXM0</accession>
<feature type="domain" description="DUF7695" evidence="1">
    <location>
        <begin position="20"/>
        <end position="63"/>
    </location>
</feature>
<dbReference type="RefSeq" id="WP_133712403.1">
    <property type="nucleotide sequence ID" value="NZ_SOAG01000010.1"/>
</dbReference>
<name>A0A4R7EXM0_9FLAO</name>
<reference evidence="2 3" key="1">
    <citation type="submission" date="2019-03" db="EMBL/GenBank/DDBJ databases">
        <title>Genomic Encyclopedia of Archaeal and Bacterial Type Strains, Phase II (KMG-II): from individual species to whole genera.</title>
        <authorList>
            <person name="Goeker M."/>
        </authorList>
    </citation>
    <scope>NUCLEOTIDE SEQUENCE [LARGE SCALE GENOMIC DNA]</scope>
    <source>
        <strain evidence="2 3">DSM 28213</strain>
    </source>
</reference>
<comment type="caution">
    <text evidence="2">The sequence shown here is derived from an EMBL/GenBank/DDBJ whole genome shotgun (WGS) entry which is preliminary data.</text>
</comment>
<sequence>MKSFEDKINEINELSRSYNLKENQRICNRCKDILTSENNYDLKKCSCGYLSIDGGNESYLRILISE</sequence>
<protein>
    <recommendedName>
        <fullName evidence="1">DUF7695 domain-containing protein</fullName>
    </recommendedName>
</protein>
<dbReference type="AlphaFoldDB" id="A0A4R7EXM0"/>
<dbReference type="Pfam" id="PF24749">
    <property type="entry name" value="DUF7695"/>
    <property type="match status" value="1"/>
</dbReference>
<dbReference type="EMBL" id="SOAG01000010">
    <property type="protein sequence ID" value="TDS59631.1"/>
    <property type="molecule type" value="Genomic_DNA"/>
</dbReference>